<dbReference type="OrthoDB" id="419198at2759"/>
<keyword evidence="3" id="KW-1185">Reference proteome</keyword>
<keyword evidence="1" id="KW-0812">Transmembrane</keyword>
<organism evidence="2 3">
    <name type="scientific">Besnoitia besnoiti</name>
    <name type="common">Apicomplexan protozoan</name>
    <dbReference type="NCBI Taxonomy" id="94643"/>
    <lineage>
        <taxon>Eukaryota</taxon>
        <taxon>Sar</taxon>
        <taxon>Alveolata</taxon>
        <taxon>Apicomplexa</taxon>
        <taxon>Conoidasida</taxon>
        <taxon>Coccidia</taxon>
        <taxon>Eucoccidiorida</taxon>
        <taxon>Eimeriorina</taxon>
        <taxon>Sarcocystidae</taxon>
        <taxon>Besnoitia</taxon>
    </lineage>
</organism>
<keyword evidence="1" id="KW-0472">Membrane</keyword>
<evidence type="ECO:0000313" key="2">
    <source>
        <dbReference type="EMBL" id="PFH31324.1"/>
    </source>
</evidence>
<proteinExistence type="predicted"/>
<dbReference type="RefSeq" id="XP_029215333.1">
    <property type="nucleotide sequence ID" value="XM_029361433.1"/>
</dbReference>
<evidence type="ECO:0000256" key="1">
    <source>
        <dbReference type="SAM" id="Phobius"/>
    </source>
</evidence>
<accession>A0A2A9M255</accession>
<dbReference type="EMBL" id="NWUJ01000015">
    <property type="protein sequence ID" value="PFH31324.1"/>
    <property type="molecule type" value="Genomic_DNA"/>
</dbReference>
<evidence type="ECO:0000313" key="3">
    <source>
        <dbReference type="Proteomes" id="UP000224006"/>
    </source>
</evidence>
<dbReference type="VEuPathDB" id="ToxoDB:BESB_027590"/>
<feature type="transmembrane region" description="Helical" evidence="1">
    <location>
        <begin position="74"/>
        <end position="93"/>
    </location>
</feature>
<name>A0A2A9M255_BESBE</name>
<keyword evidence="1" id="KW-1133">Transmembrane helix</keyword>
<sequence>MQPKQQSGSVPPGFSRPLTVGEVPLMACSNHNRHPDAPTNRTYRMLLSGQDKQARGYHALRLLRLRRIHMKQRWQQLALIGLTAVVGLSLIFWNQVTFPLLIYIQNLRLPVEYTTTKQDLYRCSAGTLPSLYINDDFSSWRGFERSESLQEAWKEPSTSMTRKMDYQMYEVNMALMEIVSKTLAAHHVDYAIVGSTLVGSYRFHDAAFWSDSLDVAMSEDDSVRVQRVLQQVNLVDEVEKGLAYKPADLQRWLVGSQAKLQLETEHVGKQGRIVLTPASGAALADQLSSFRINVSWWRVEERHPEDKSKDFDSSPEVVVLNMPVTDGSAETVRVPSTEWFPLTNRPLGMLVVAAPFNPLFYVNTQYNEAEPRCGSASSSKSSGFLYWDRFAGSCSILRSSYFYVVRDKVKDNCYREVLLYGGQFKSVAYVGGTFRPAEKFSSWHFV</sequence>
<dbReference type="Proteomes" id="UP000224006">
    <property type="component" value="Unassembled WGS sequence"/>
</dbReference>
<evidence type="ECO:0008006" key="4">
    <source>
        <dbReference type="Google" id="ProtNLM"/>
    </source>
</evidence>
<gene>
    <name evidence="2" type="ORF">BESB_027590</name>
</gene>
<dbReference type="AlphaFoldDB" id="A0A2A9M255"/>
<protein>
    <recommendedName>
        <fullName evidence="4">Transmembrane protein</fullName>
    </recommendedName>
</protein>
<comment type="caution">
    <text evidence="2">The sequence shown here is derived from an EMBL/GenBank/DDBJ whole genome shotgun (WGS) entry which is preliminary data.</text>
</comment>
<dbReference type="KEGG" id="bbes:BESB_027590"/>
<dbReference type="GeneID" id="40307811"/>
<reference evidence="2 3" key="1">
    <citation type="submission" date="2017-09" db="EMBL/GenBank/DDBJ databases">
        <title>Genome sequencing of Besnoitia besnoiti strain Bb-Ger1.</title>
        <authorList>
            <person name="Schares G."/>
            <person name="Venepally P."/>
            <person name="Lorenzi H.A."/>
        </authorList>
    </citation>
    <scope>NUCLEOTIDE SEQUENCE [LARGE SCALE GENOMIC DNA]</scope>
    <source>
        <strain evidence="2 3">Bb-Ger1</strain>
    </source>
</reference>